<dbReference type="Pfam" id="PF00583">
    <property type="entry name" value="Acetyltransf_1"/>
    <property type="match status" value="1"/>
</dbReference>
<dbReference type="PANTHER" id="PTHR43072">
    <property type="entry name" value="N-ACETYLTRANSFERASE"/>
    <property type="match status" value="1"/>
</dbReference>
<organism evidence="2">
    <name type="scientific">Escherichia coli</name>
    <dbReference type="NCBI Taxonomy" id="562"/>
    <lineage>
        <taxon>Bacteria</taxon>
        <taxon>Pseudomonadati</taxon>
        <taxon>Pseudomonadota</taxon>
        <taxon>Gammaproteobacteria</taxon>
        <taxon>Enterobacterales</taxon>
        <taxon>Enterobacteriaceae</taxon>
        <taxon>Escherichia</taxon>
    </lineage>
</organism>
<reference evidence="2" key="2">
    <citation type="submission" date="2019-09" db="EMBL/GenBank/DDBJ databases">
        <authorList>
            <consortium name="Genoscope - CEA"/>
            <person name="William W."/>
        </authorList>
    </citation>
    <scope>NUCLEOTIDE SEQUENCE [LARGE SCALE GENOMIC DNA]</scope>
    <source>
        <strain evidence="2">713</strain>
        <plasmid evidence="2">RCS36_pI-II</plasmid>
    </source>
</reference>
<dbReference type="CDD" id="cd04301">
    <property type="entry name" value="NAT_SF"/>
    <property type="match status" value="1"/>
</dbReference>
<keyword evidence="2" id="KW-0614">Plasmid</keyword>
<proteinExistence type="predicted"/>
<accession>A0A2P9E0P8</accession>
<dbReference type="InterPro" id="IPR000182">
    <property type="entry name" value="GNAT_dom"/>
</dbReference>
<dbReference type="SMR" id="A0A2P9E0P8"/>
<dbReference type="PROSITE" id="PS51186">
    <property type="entry name" value="GNAT"/>
    <property type="match status" value="1"/>
</dbReference>
<dbReference type="PANTHER" id="PTHR43072:SF8">
    <property type="entry name" value="ACYLTRANSFERASE FABY-RELATED"/>
    <property type="match status" value="1"/>
</dbReference>
<evidence type="ECO:0000313" key="2">
    <source>
        <dbReference type="EMBL" id="SPD96911.1"/>
    </source>
</evidence>
<dbReference type="SUPFAM" id="SSF55729">
    <property type="entry name" value="Acyl-CoA N-acyltransferases (Nat)"/>
    <property type="match status" value="1"/>
</dbReference>
<dbReference type="GO" id="GO:0102971">
    <property type="term" value="F:phosphinothricin N-acetyltransferase activity"/>
    <property type="evidence" value="ECO:0007669"/>
    <property type="project" value="UniProtKB-EC"/>
</dbReference>
<gene>
    <name evidence="2" type="primary">pat</name>
    <name evidence="2" type="ORF">RCS36_PI-II0226</name>
</gene>
<dbReference type="InterPro" id="IPR016181">
    <property type="entry name" value="Acyl_CoA_acyltransferase"/>
</dbReference>
<keyword evidence="2" id="KW-0808">Transferase</keyword>
<reference evidence="2" key="1">
    <citation type="submission" date="2018-02" db="EMBL/GenBank/DDBJ databases">
        <authorList>
            <person name="Cea G.-C."/>
            <person name="William W."/>
        </authorList>
    </citation>
    <scope>NUCLEOTIDE SEQUENCE</scope>
    <source>
        <strain evidence="2">713</strain>
        <plasmid evidence="2">RCS36_pI-II</plasmid>
    </source>
</reference>
<evidence type="ECO:0000259" key="1">
    <source>
        <dbReference type="PROSITE" id="PS51186"/>
    </source>
</evidence>
<dbReference type="EC" id="2.3.1.183" evidence="2"/>
<protein>
    <submittedName>
        <fullName evidence="2">Phosphinothricin N-acetyltransferase</fullName>
        <ecNumber evidence="2">2.3.1.183</ecNumber>
    </submittedName>
</protein>
<dbReference type="RefSeq" id="WP_004152096.1">
    <property type="nucleotide sequence ID" value="NZ_CP091160.1"/>
</dbReference>
<dbReference type="GeneID" id="69758241"/>
<name>A0A2P9E0P8_ECOLX</name>
<geneLocation type="plasmid" evidence="2">
    <name>RCS36_pI-II</name>
</geneLocation>
<dbReference type="AlphaFoldDB" id="A0A2P9E0P8"/>
<dbReference type="EMBL" id="LT985229">
    <property type="protein sequence ID" value="SPD96911.1"/>
    <property type="molecule type" value="Genomic_DNA"/>
</dbReference>
<feature type="domain" description="N-acetyltransferase" evidence="1">
    <location>
        <begin position="1"/>
        <end position="164"/>
    </location>
</feature>
<dbReference type="Gene3D" id="3.40.630.30">
    <property type="match status" value="1"/>
</dbReference>
<keyword evidence="2" id="KW-0012">Acyltransferase</keyword>
<sequence length="178" mass="20044">MHIINAEEQHIPAIRRIYAHHVLHGTGSFETEPPDTQEMLARVKNVQSRGFPWYIALQGETVIGYCYLSRYRERHAYRFTVENSVYIDPAYQRQGGGKALLDHALTWARSQGYRQMIAVVGDSANVASVALHLRAGFTEIGTLKDIGFKHGRWLDTVLLQRQLGKGSCTLPDSPVPGR</sequence>